<dbReference type="InterPro" id="IPR000086">
    <property type="entry name" value="NUDIX_hydrolase_dom"/>
</dbReference>
<keyword evidence="5" id="KW-0460">Magnesium</keyword>
<dbReference type="EMBL" id="JAUSVS010000001">
    <property type="protein sequence ID" value="MDQ0462706.1"/>
    <property type="molecule type" value="Genomic_DNA"/>
</dbReference>
<evidence type="ECO:0000256" key="2">
    <source>
        <dbReference type="ARBA" id="ARBA00001946"/>
    </source>
</evidence>
<name>A0ABU0IMT3_9CAUL</name>
<keyword evidence="3" id="KW-0479">Metal-binding</keyword>
<evidence type="ECO:0000313" key="9">
    <source>
        <dbReference type="Proteomes" id="UP001228905"/>
    </source>
</evidence>
<evidence type="ECO:0000256" key="6">
    <source>
        <dbReference type="ARBA" id="ARBA00023211"/>
    </source>
</evidence>
<dbReference type="CDD" id="cd18870">
    <property type="entry name" value="NUDIX_AcylCoAdiphos_Nudt19"/>
    <property type="match status" value="1"/>
</dbReference>
<evidence type="ECO:0000259" key="7">
    <source>
        <dbReference type="PROSITE" id="PS51462"/>
    </source>
</evidence>
<comment type="cofactor">
    <cofactor evidence="1">
        <name>Mn(2+)</name>
        <dbReference type="ChEBI" id="CHEBI:29035"/>
    </cofactor>
</comment>
<protein>
    <submittedName>
        <fullName evidence="8">8-oxo-dGTP pyrophosphatase MutT (NUDIX family)</fullName>
    </submittedName>
</protein>
<evidence type="ECO:0000256" key="1">
    <source>
        <dbReference type="ARBA" id="ARBA00001936"/>
    </source>
</evidence>
<evidence type="ECO:0000313" key="8">
    <source>
        <dbReference type="EMBL" id="MDQ0462706.1"/>
    </source>
</evidence>
<gene>
    <name evidence="8" type="ORF">QO010_000454</name>
</gene>
<dbReference type="RefSeq" id="WP_307345393.1">
    <property type="nucleotide sequence ID" value="NZ_JAUSVS010000001.1"/>
</dbReference>
<comment type="caution">
    <text evidence="8">The sequence shown here is derived from an EMBL/GenBank/DDBJ whole genome shotgun (WGS) entry which is preliminary data.</text>
</comment>
<dbReference type="PANTHER" id="PTHR12318:SF0">
    <property type="entry name" value="ACYL-COENZYME A DIPHOSPHATASE NUDT19"/>
    <property type="match status" value="1"/>
</dbReference>
<dbReference type="Gene3D" id="3.90.79.10">
    <property type="entry name" value="Nucleoside Triphosphate Pyrophosphohydrolase"/>
    <property type="match status" value="1"/>
</dbReference>
<keyword evidence="9" id="KW-1185">Reference proteome</keyword>
<dbReference type="PANTHER" id="PTHR12318">
    <property type="entry name" value="TESTOSTERONE-REGULATED PROTEIN RP2"/>
    <property type="match status" value="1"/>
</dbReference>
<dbReference type="InterPro" id="IPR015797">
    <property type="entry name" value="NUDIX_hydrolase-like_dom_sf"/>
</dbReference>
<dbReference type="SUPFAM" id="SSF55811">
    <property type="entry name" value="Nudix"/>
    <property type="match status" value="1"/>
</dbReference>
<dbReference type="PROSITE" id="PS51462">
    <property type="entry name" value="NUDIX"/>
    <property type="match status" value="1"/>
</dbReference>
<reference evidence="8 9" key="1">
    <citation type="submission" date="2023-07" db="EMBL/GenBank/DDBJ databases">
        <title>Genomic Encyclopedia of Type Strains, Phase IV (KMG-IV): sequencing the most valuable type-strain genomes for metagenomic binning, comparative biology and taxonomic classification.</title>
        <authorList>
            <person name="Goeker M."/>
        </authorList>
    </citation>
    <scope>NUCLEOTIDE SEQUENCE [LARGE SCALE GENOMIC DNA]</scope>
    <source>
        <strain evidence="8 9">DSM 18695</strain>
    </source>
</reference>
<sequence>MSEEKPAVPIRPAATVLLVRDAPEFQVLMVKRHHQIDFASGALVFPGGKTHQGDHDSAWEGHTTGWHDVDPDERPLRIAAIRESYEEAGIIVARHPDGSVYHGNPRADAARADIEADRRSFLDLIVELDIRLELTALTVFARWITPDMMPKRFDTWFYVVSADSTQLAAHDGRETVDAEWIAPGEALRLAAAGERTVIFPTRMNLQLLAESSSVTEAVEKSRARTLVTVLPKVERREGGAVLVIPPDAGYGAVEESMSAIR</sequence>
<accession>A0ABU0IMT3</accession>
<dbReference type="Proteomes" id="UP001228905">
    <property type="component" value="Unassembled WGS sequence"/>
</dbReference>
<dbReference type="InterPro" id="IPR039121">
    <property type="entry name" value="NUDT19"/>
</dbReference>
<evidence type="ECO:0000256" key="5">
    <source>
        <dbReference type="ARBA" id="ARBA00022842"/>
    </source>
</evidence>
<feature type="domain" description="Nudix hydrolase" evidence="7">
    <location>
        <begin position="9"/>
        <end position="203"/>
    </location>
</feature>
<keyword evidence="6" id="KW-0464">Manganese</keyword>
<organism evidence="8 9">
    <name type="scientific">Caulobacter ginsengisoli</name>
    <dbReference type="NCBI Taxonomy" id="400775"/>
    <lineage>
        <taxon>Bacteria</taxon>
        <taxon>Pseudomonadati</taxon>
        <taxon>Pseudomonadota</taxon>
        <taxon>Alphaproteobacteria</taxon>
        <taxon>Caulobacterales</taxon>
        <taxon>Caulobacteraceae</taxon>
        <taxon>Caulobacter</taxon>
    </lineage>
</organism>
<keyword evidence="4" id="KW-0378">Hydrolase</keyword>
<comment type="cofactor">
    <cofactor evidence="2">
        <name>Mg(2+)</name>
        <dbReference type="ChEBI" id="CHEBI:18420"/>
    </cofactor>
</comment>
<proteinExistence type="predicted"/>
<evidence type="ECO:0000256" key="4">
    <source>
        <dbReference type="ARBA" id="ARBA00022801"/>
    </source>
</evidence>
<evidence type="ECO:0000256" key="3">
    <source>
        <dbReference type="ARBA" id="ARBA00022723"/>
    </source>
</evidence>